<comment type="pathway">
    <text evidence="2">Glycan metabolism; heparin biosynthesis.</text>
</comment>
<keyword evidence="8" id="KW-0378">Hydrolase</keyword>
<dbReference type="PANTHER" id="PTHR10605:SF56">
    <property type="entry name" value="BIFUNCTIONAL HEPARAN SULFATE N-DEACETYLASE_N-SULFOTRANSFERASE"/>
    <property type="match status" value="1"/>
</dbReference>
<feature type="active site" description="For sulfotransferase activity" evidence="16">
    <location>
        <position position="603"/>
    </location>
</feature>
<dbReference type="InterPro" id="IPR056793">
    <property type="entry name" value="HSNSD_N"/>
</dbReference>
<dbReference type="InterPro" id="IPR027417">
    <property type="entry name" value="P-loop_NTPase"/>
</dbReference>
<dbReference type="GO" id="GO:0015016">
    <property type="term" value="F:heparan sulfate N-sulfotransferase activity"/>
    <property type="evidence" value="ECO:0007669"/>
    <property type="project" value="UniProtKB-EC"/>
</dbReference>
<keyword evidence="6" id="KW-0808">Transferase</keyword>
<evidence type="ECO:0000256" key="11">
    <source>
        <dbReference type="ARBA" id="ARBA00023034"/>
    </source>
</evidence>
<evidence type="ECO:0000256" key="19">
    <source>
        <dbReference type="SAM" id="MobiDB-lite"/>
    </source>
</evidence>
<feature type="domain" description="Heparan sulfate-N-deacetylase N-terminal" evidence="22">
    <location>
        <begin position="98"/>
        <end position="289"/>
    </location>
</feature>
<feature type="binding site" evidence="17">
    <location>
        <position position="700"/>
    </location>
    <ligand>
        <name>3'-phosphoadenylyl sulfate</name>
        <dbReference type="ChEBI" id="CHEBI:58339"/>
    </ligand>
</feature>
<gene>
    <name evidence="23" type="ORF">niasHS_001711</name>
</gene>
<dbReference type="GO" id="GO:0016787">
    <property type="term" value="F:hydrolase activity"/>
    <property type="evidence" value="ECO:0007669"/>
    <property type="project" value="UniProtKB-KW"/>
</dbReference>
<dbReference type="Proteomes" id="UP001620645">
    <property type="component" value="Unassembled WGS sequence"/>
</dbReference>
<keyword evidence="24" id="KW-1185">Reference proteome</keyword>
<accession>A0ABD2KC33</accession>
<keyword evidence="12" id="KW-0472">Membrane</keyword>
<feature type="compositionally biased region" description="Polar residues" evidence="19">
    <location>
        <begin position="57"/>
        <end position="66"/>
    </location>
</feature>
<keyword evidence="13 18" id="KW-1015">Disulfide bond</keyword>
<dbReference type="Pfam" id="PF00685">
    <property type="entry name" value="Sulfotransfer_1"/>
    <property type="match status" value="1"/>
</dbReference>
<keyword evidence="9" id="KW-0735">Signal-anchor</keyword>
<comment type="similarity">
    <text evidence="4">Belongs to the sulfotransferase 1 family. NDST subfamily.</text>
</comment>
<comment type="caution">
    <text evidence="23">The sequence shown here is derived from an EMBL/GenBank/DDBJ whole genome shotgun (WGS) entry which is preliminary data.</text>
</comment>
<evidence type="ECO:0000256" key="9">
    <source>
        <dbReference type="ARBA" id="ARBA00022968"/>
    </source>
</evidence>
<evidence type="ECO:0000259" key="22">
    <source>
        <dbReference type="Pfam" id="PF25119"/>
    </source>
</evidence>
<evidence type="ECO:0000256" key="15">
    <source>
        <dbReference type="ARBA" id="ARBA00023268"/>
    </source>
</evidence>
<evidence type="ECO:0000313" key="23">
    <source>
        <dbReference type="EMBL" id="KAL3100408.1"/>
    </source>
</evidence>
<sequence>MFVLILFWLFIYSLIFFLWLWRNNINLSSSANWAQPRAKRTIFADYQCPKQQTLNRSISHNSNIGTKPQKRHGQTNATTSSAQRRVLLLLQPDQLNTDTHKTILNFFNNFKVPVLVEAHLPGERLLLELGDRPRFGLVVFTDYHSFHLLSSTEKAALRQFCARHSAGVISFLELPSDEEQQHRTEFANFTAFGRQSVTKIVVSGTSPVHNVAKSGMEFLVPQKDGNAKLEFTMFKPALSHISPILEAENELGDRFCIALQLEERHVVFGAKPNQHWLVRVALLDAVTFLAPAIHDDDLERFVQIDIDDVFIGAIGTRMVADDVEYLSILQDKLREHIANFHFTLGFSGNFFRHGDPAEIQGDEILVSNANKFHWFPHMWRHNHPPEFSADYLLALMTQNRVFAENVGIFANLSYAVSPQHSGVYPIYQPLYDAWSKIWSIQVTSTEEYPHLKPANGRRAFVHGNITVLPRQTCGLFTHTQFFHAYPDGVDNFLHNVLGGDLFSSILMNKFSIFMTHQQNYANDRLGAFTFLNMAKFVGCWTNLRLKWTPPKNVADFYMKRFPNERTLLYTNPCDDQRHRRTLPLNYNCSAIKLPNLIILGPQKTGTSALGLFLSLHPNIGTNVRIPHSFEELQFFAGPNYALGMEWYAEQFANNTAAMSVRFEKTANYFDNPEAPAAVHALVPNARLIVILDDPAQRAYSWYQHMRAHNNSVALQHTAEQLFISNESSVNYDGDEASNKLKRRCLWPGLYARHIDRWLDHFSAAQLIFIDGHRLRTEPHFVLIELFAKLQLPPVNGLHRLLRFSVEKRFYCAVFSPDDNGNHRQNSGGGGDGQQKQQHLRCLGRSKGRHYEPMSNRLRQHLEAFFAGPNTELRELLRKYRVRLPSFLLQN</sequence>
<feature type="domain" description="Sulfotransferase" evidence="20">
    <location>
        <begin position="594"/>
        <end position="817"/>
    </location>
</feature>
<dbReference type="GO" id="GO:0000139">
    <property type="term" value="C:Golgi membrane"/>
    <property type="evidence" value="ECO:0007669"/>
    <property type="project" value="UniProtKB-SubCell"/>
</dbReference>
<evidence type="ECO:0000256" key="13">
    <source>
        <dbReference type="ARBA" id="ARBA00023157"/>
    </source>
</evidence>
<feature type="disulfide bond" evidence="18">
    <location>
        <begin position="811"/>
        <end position="841"/>
    </location>
</feature>
<comment type="pathway">
    <text evidence="3">Glycan metabolism; heparan sulfate biosynthesis.</text>
</comment>
<evidence type="ECO:0000256" key="7">
    <source>
        <dbReference type="ARBA" id="ARBA00022692"/>
    </source>
</evidence>
<keyword evidence="10" id="KW-1133">Transmembrane helix</keyword>
<dbReference type="InterPro" id="IPR021930">
    <property type="entry name" value="Heparan_SO4_deacetylase_dom"/>
</dbReference>
<dbReference type="EC" id="2.8.2.8" evidence="5"/>
<evidence type="ECO:0000256" key="5">
    <source>
        <dbReference type="ARBA" id="ARBA00012979"/>
    </source>
</evidence>
<dbReference type="EMBL" id="JBICCN010000031">
    <property type="protein sequence ID" value="KAL3100408.1"/>
    <property type="molecule type" value="Genomic_DNA"/>
</dbReference>
<evidence type="ECO:0000256" key="16">
    <source>
        <dbReference type="PIRSR" id="PIRSR637359-1"/>
    </source>
</evidence>
<keyword evidence="15" id="KW-0511">Multifunctional enzyme</keyword>
<name>A0ABD2KC33_HETSC</name>
<evidence type="ECO:0000256" key="17">
    <source>
        <dbReference type="PIRSR" id="PIRSR637359-2"/>
    </source>
</evidence>
<evidence type="ECO:0000256" key="2">
    <source>
        <dbReference type="ARBA" id="ARBA00004841"/>
    </source>
</evidence>
<dbReference type="InterPro" id="IPR037359">
    <property type="entry name" value="NST/OST"/>
</dbReference>
<feature type="binding site" evidence="17">
    <location>
        <begin position="846"/>
        <end position="850"/>
    </location>
    <ligand>
        <name>3'-phosphoadenylyl sulfate</name>
        <dbReference type="ChEBI" id="CHEBI:58339"/>
    </ligand>
</feature>
<dbReference type="Pfam" id="PF12062">
    <property type="entry name" value="HSNSD-CE"/>
    <property type="match status" value="1"/>
</dbReference>
<evidence type="ECO:0000313" key="24">
    <source>
        <dbReference type="Proteomes" id="UP001620645"/>
    </source>
</evidence>
<evidence type="ECO:0000256" key="3">
    <source>
        <dbReference type="ARBA" id="ARBA00005093"/>
    </source>
</evidence>
<evidence type="ECO:0000256" key="18">
    <source>
        <dbReference type="PIRSR" id="PIRSR637359-3"/>
    </source>
</evidence>
<evidence type="ECO:0000259" key="20">
    <source>
        <dbReference type="Pfam" id="PF00685"/>
    </source>
</evidence>
<keyword evidence="11" id="KW-0333">Golgi apparatus</keyword>
<comment type="subcellular location">
    <subcellularLocation>
        <location evidence="1">Golgi apparatus membrane</location>
        <topology evidence="1">Single-pass type II membrane protein</topology>
    </subcellularLocation>
</comment>
<evidence type="ECO:0000256" key="12">
    <source>
        <dbReference type="ARBA" id="ARBA00023136"/>
    </source>
</evidence>
<feature type="domain" description="Heparan sulphate-N-deacetylase deacetylase" evidence="21">
    <location>
        <begin position="299"/>
        <end position="502"/>
    </location>
</feature>
<evidence type="ECO:0000256" key="1">
    <source>
        <dbReference type="ARBA" id="ARBA00004323"/>
    </source>
</evidence>
<protein>
    <recommendedName>
        <fullName evidence="5">[heparan sulfate]-glucosamine N-sulfotransferase</fullName>
        <ecNumber evidence="5">2.8.2.8</ecNumber>
    </recommendedName>
</protein>
<dbReference type="Gene3D" id="3.40.50.300">
    <property type="entry name" value="P-loop containing nucleotide triphosphate hydrolases"/>
    <property type="match status" value="1"/>
</dbReference>
<keyword evidence="7" id="KW-0812">Transmembrane</keyword>
<evidence type="ECO:0000256" key="6">
    <source>
        <dbReference type="ARBA" id="ARBA00022679"/>
    </source>
</evidence>
<dbReference type="PANTHER" id="PTHR10605">
    <property type="entry name" value="HEPARAN SULFATE SULFOTRANSFERASE"/>
    <property type="match status" value="1"/>
</dbReference>
<dbReference type="AlphaFoldDB" id="A0ABD2KC33"/>
<dbReference type="InterPro" id="IPR000863">
    <property type="entry name" value="Sulfotransferase_dom"/>
</dbReference>
<evidence type="ECO:0000256" key="4">
    <source>
        <dbReference type="ARBA" id="ARBA00010420"/>
    </source>
</evidence>
<proteinExistence type="inferred from homology"/>
<feature type="binding site" evidence="17">
    <location>
        <position position="810"/>
    </location>
    <ligand>
        <name>3'-phosphoadenylyl sulfate</name>
        <dbReference type="ChEBI" id="CHEBI:58339"/>
    </ligand>
</feature>
<dbReference type="SUPFAM" id="SSF52540">
    <property type="entry name" value="P-loop containing nucleoside triphosphate hydrolases"/>
    <property type="match status" value="1"/>
</dbReference>
<organism evidence="23 24">
    <name type="scientific">Heterodera schachtii</name>
    <name type="common">Sugarbeet cyst nematode worm</name>
    <name type="synonym">Tylenchus schachtii</name>
    <dbReference type="NCBI Taxonomy" id="97005"/>
    <lineage>
        <taxon>Eukaryota</taxon>
        <taxon>Metazoa</taxon>
        <taxon>Ecdysozoa</taxon>
        <taxon>Nematoda</taxon>
        <taxon>Chromadorea</taxon>
        <taxon>Rhabditida</taxon>
        <taxon>Tylenchina</taxon>
        <taxon>Tylenchomorpha</taxon>
        <taxon>Tylenchoidea</taxon>
        <taxon>Heteroderidae</taxon>
        <taxon>Heteroderinae</taxon>
        <taxon>Heterodera</taxon>
    </lineage>
</organism>
<evidence type="ECO:0000256" key="14">
    <source>
        <dbReference type="ARBA" id="ARBA00023180"/>
    </source>
</evidence>
<evidence type="ECO:0000256" key="8">
    <source>
        <dbReference type="ARBA" id="ARBA00022801"/>
    </source>
</evidence>
<feature type="region of interest" description="Disordered" evidence="19">
    <location>
        <begin position="57"/>
        <end position="80"/>
    </location>
</feature>
<evidence type="ECO:0000259" key="21">
    <source>
        <dbReference type="Pfam" id="PF12062"/>
    </source>
</evidence>
<reference evidence="23 24" key="1">
    <citation type="submission" date="2024-10" db="EMBL/GenBank/DDBJ databases">
        <authorList>
            <person name="Kim D."/>
        </authorList>
    </citation>
    <scope>NUCLEOTIDE SEQUENCE [LARGE SCALE GENOMIC DNA]</scope>
    <source>
        <strain evidence="23">Taebaek</strain>
    </source>
</reference>
<dbReference type="Pfam" id="PF25119">
    <property type="entry name" value="HSNSD_N"/>
    <property type="match status" value="1"/>
</dbReference>
<keyword evidence="14" id="KW-0325">Glycoprotein</keyword>
<evidence type="ECO:0000256" key="10">
    <source>
        <dbReference type="ARBA" id="ARBA00022989"/>
    </source>
</evidence>